<comment type="function">
    <text evidence="1 7">Transcription factor that specifically binds AT-rich DNA sequences related to the nuclear matrix attachment regions (MARs).</text>
</comment>
<dbReference type="PANTHER" id="PTHR31500">
    <property type="entry name" value="AT-HOOK MOTIF NUCLEAR-LOCALIZED PROTEIN 9"/>
    <property type="match status" value="1"/>
</dbReference>
<protein>
    <recommendedName>
        <fullName evidence="7">AT-hook motif nuclear-localized protein</fullName>
    </recommendedName>
</protein>
<dbReference type="GO" id="GO:0005634">
    <property type="term" value="C:nucleus"/>
    <property type="evidence" value="ECO:0007669"/>
    <property type="project" value="UniProtKB-SubCell"/>
</dbReference>
<feature type="compositionally biased region" description="Polar residues" evidence="8">
    <location>
        <begin position="334"/>
        <end position="346"/>
    </location>
</feature>
<comment type="domain">
    <text evidence="7">The PPC domain mediates interactions between AHL proteins.</text>
</comment>
<dbReference type="PROSITE" id="PS51742">
    <property type="entry name" value="PPC"/>
    <property type="match status" value="1"/>
</dbReference>
<keyword evidence="5 7" id="KW-0804">Transcription</keyword>
<proteinExistence type="predicted"/>
<evidence type="ECO:0000259" key="9">
    <source>
        <dbReference type="PROSITE" id="PS51742"/>
    </source>
</evidence>
<dbReference type="InterPro" id="IPR039605">
    <property type="entry name" value="AHL"/>
</dbReference>
<evidence type="ECO:0000256" key="5">
    <source>
        <dbReference type="ARBA" id="ARBA00023163"/>
    </source>
</evidence>
<feature type="region of interest" description="Disordered" evidence="8">
    <location>
        <begin position="288"/>
        <end position="354"/>
    </location>
</feature>
<keyword evidence="6 7" id="KW-0539">Nucleus</keyword>
<reference evidence="10" key="1">
    <citation type="journal article" date="2019" name="Database">
        <title>The radish genome database (RadishGD): an integrated information resource for radish genomics.</title>
        <authorList>
            <person name="Yu H.J."/>
            <person name="Baek S."/>
            <person name="Lee Y.J."/>
            <person name="Cho A."/>
            <person name="Mun J.H."/>
        </authorList>
    </citation>
    <scope>NUCLEOTIDE SEQUENCE [LARGE SCALE GENOMIC DNA]</scope>
    <source>
        <strain evidence="10">cv. WK10039</strain>
    </source>
</reference>
<feature type="compositionally biased region" description="Polar residues" evidence="8">
    <location>
        <begin position="26"/>
        <end position="43"/>
    </location>
</feature>
<evidence type="ECO:0000256" key="4">
    <source>
        <dbReference type="ARBA" id="ARBA00023125"/>
    </source>
</evidence>
<organism evidence="10 11">
    <name type="scientific">Raphanus sativus</name>
    <name type="common">Radish</name>
    <name type="synonym">Raphanus raphanistrum var. sativus</name>
    <dbReference type="NCBI Taxonomy" id="3726"/>
    <lineage>
        <taxon>Eukaryota</taxon>
        <taxon>Viridiplantae</taxon>
        <taxon>Streptophyta</taxon>
        <taxon>Embryophyta</taxon>
        <taxon>Tracheophyta</taxon>
        <taxon>Spermatophyta</taxon>
        <taxon>Magnoliopsida</taxon>
        <taxon>eudicotyledons</taxon>
        <taxon>Gunneridae</taxon>
        <taxon>Pentapetalae</taxon>
        <taxon>rosids</taxon>
        <taxon>malvids</taxon>
        <taxon>Brassicales</taxon>
        <taxon>Brassicaceae</taxon>
        <taxon>Brassiceae</taxon>
        <taxon>Raphanus</taxon>
    </lineage>
</organism>
<feature type="compositionally biased region" description="Polar residues" evidence="8">
    <location>
        <begin position="80"/>
        <end position="99"/>
    </location>
</feature>
<dbReference type="RefSeq" id="XP_018455132.1">
    <property type="nucleotide sequence ID" value="XM_018599630.2"/>
</dbReference>
<evidence type="ECO:0000313" key="10">
    <source>
        <dbReference type="Proteomes" id="UP000504610"/>
    </source>
</evidence>
<reference evidence="11" key="2">
    <citation type="submission" date="2025-08" db="UniProtKB">
        <authorList>
            <consortium name="RefSeq"/>
        </authorList>
    </citation>
    <scope>IDENTIFICATION</scope>
    <source>
        <tissue evidence="11">Leaf</tissue>
    </source>
</reference>
<dbReference type="GO" id="GO:0003680">
    <property type="term" value="F:minor groove of adenine-thymine-rich DNA binding"/>
    <property type="evidence" value="ECO:0007669"/>
    <property type="project" value="UniProtKB-UniRule"/>
</dbReference>
<dbReference type="Gene3D" id="3.30.1330.80">
    <property type="entry name" value="Hypothetical protein, similar to alpha- acetolactate decarboxylase, domain 2"/>
    <property type="match status" value="1"/>
</dbReference>
<sequence length="370" mass="39513">MDSRDIPQPQPQQFQPAPLAMLRSPYPNSITGAMIEPNSTSQPIHHRLTFGALTPHRTFQQQQQMDQKTHESLGYVEEVSTPSSQPMRSGIDPNQNEQQQVKRKRGRPRKYAPDGTIALGLAPTSPLLDGDSGRVNTKSADPPAKRARGRPPGSIKKQFGALGTSGGMFTAHVIEVKEGEDILSKVVAFTNQGPITITVLSATGAVSTATICYPSGINNYKGRFEIVALSGHFSNYEVNGSINRTGSLTVALVCPSGQILGGTVGQLVAATPVQVTVGSFVDEAKKVKQSTGNNAQGQNPEPASAPANMLNFGSNSQGPSSESSEENESGSPSIMQQHDNNNSGIFGNSMAQQQQLRQMQMYNLWPSSGQ</sequence>
<feature type="compositionally biased region" description="Polar residues" evidence="8">
    <location>
        <begin position="289"/>
        <end position="301"/>
    </location>
</feature>
<evidence type="ECO:0000256" key="8">
    <source>
        <dbReference type="SAM" id="MobiDB-lite"/>
    </source>
</evidence>
<dbReference type="AlphaFoldDB" id="A0A6J0L4Q8"/>
<evidence type="ECO:0000256" key="7">
    <source>
        <dbReference type="RuleBase" id="RU367031"/>
    </source>
</evidence>
<evidence type="ECO:0000256" key="1">
    <source>
        <dbReference type="ARBA" id="ARBA00003687"/>
    </source>
</evidence>
<name>A0A6J0L4Q8_RAPSA</name>
<evidence type="ECO:0000313" key="11">
    <source>
        <dbReference type="RefSeq" id="XP_018455132.1"/>
    </source>
</evidence>
<feature type="compositionally biased region" description="Basic residues" evidence="8">
    <location>
        <begin position="101"/>
        <end position="110"/>
    </location>
</feature>
<keyword evidence="4 7" id="KW-0238">DNA-binding</keyword>
<keyword evidence="10" id="KW-1185">Reference proteome</keyword>
<feature type="domain" description="PPC" evidence="9">
    <location>
        <begin position="165"/>
        <end position="301"/>
    </location>
</feature>
<dbReference type="OrthoDB" id="1742671at2759"/>
<feature type="region of interest" description="Disordered" evidence="8">
    <location>
        <begin position="1"/>
        <end position="43"/>
    </location>
</feature>
<dbReference type="CDD" id="cd11378">
    <property type="entry name" value="DUF296"/>
    <property type="match status" value="1"/>
</dbReference>
<dbReference type="SMART" id="SM00384">
    <property type="entry name" value="AT_hook"/>
    <property type="match status" value="2"/>
</dbReference>
<dbReference type="Pfam" id="PF03479">
    <property type="entry name" value="PCC"/>
    <property type="match status" value="1"/>
</dbReference>
<dbReference type="InterPro" id="IPR017956">
    <property type="entry name" value="AT_hook_DNA-bd_motif"/>
</dbReference>
<keyword evidence="3 7" id="KW-0805">Transcription regulation</keyword>
<feature type="region of interest" description="Disordered" evidence="8">
    <location>
        <begin position="76"/>
        <end position="155"/>
    </location>
</feature>
<dbReference type="Proteomes" id="UP000504610">
    <property type="component" value="Chromosome 9"/>
</dbReference>
<dbReference type="GeneID" id="108826243"/>
<evidence type="ECO:0000256" key="6">
    <source>
        <dbReference type="ARBA" id="ARBA00023242"/>
    </source>
</evidence>
<dbReference type="SUPFAM" id="SSF117856">
    <property type="entry name" value="AF0104/ALDC/Ptd012-like"/>
    <property type="match status" value="1"/>
</dbReference>
<evidence type="ECO:0000256" key="3">
    <source>
        <dbReference type="ARBA" id="ARBA00023015"/>
    </source>
</evidence>
<comment type="subcellular location">
    <subcellularLocation>
        <location evidence="2 7">Nucleus</location>
    </subcellularLocation>
</comment>
<accession>A0A6J0L4Q8</accession>
<evidence type="ECO:0000256" key="2">
    <source>
        <dbReference type="ARBA" id="ARBA00004123"/>
    </source>
</evidence>
<gene>
    <name evidence="11" type="primary">LOC108826243</name>
</gene>
<dbReference type="PANTHER" id="PTHR31500:SF51">
    <property type="entry name" value="AT-HOOK MOTIF NUCLEAR-LOCALIZED PROTEIN 8"/>
    <property type="match status" value="1"/>
</dbReference>
<dbReference type="KEGG" id="rsz:108826243"/>
<dbReference type="InterPro" id="IPR005175">
    <property type="entry name" value="PPC_dom"/>
</dbReference>